<dbReference type="Proteomes" id="UP000017700">
    <property type="component" value="Chromosome"/>
</dbReference>
<sequence>MSYLIKGLNGSDFEHLYGLSDRKLKEHGAIRIKVDKSQAYPDRISLRYIPVGEYAILLNHTYLDSPTPYRGSHAIFIWEGKSEAAILIDCIPEVMNSRIMSLRAFDNNDMMIDAEIASNEEIEENILTYFENTQIKYILAHNAKQGCFSCRITRSDRQNNIFNEGEA</sequence>
<evidence type="ECO:0000313" key="2">
    <source>
        <dbReference type="EMBL" id="AUH04096.1"/>
    </source>
</evidence>
<reference evidence="2" key="4">
    <citation type="submission" date="2017-11" db="EMBL/GenBank/DDBJ databases">
        <title>Complete genome sequence of Serratia sp. ATCC 39006.</title>
        <authorList>
            <person name="Hampton H.G."/>
            <person name="Jackson S.A."/>
            <person name="Jauregui R."/>
            <person name="Poulter G.T.M."/>
            <person name="Salmond G.P.C."/>
            <person name="Fineran P.C."/>
        </authorList>
    </citation>
    <scope>NUCLEOTIDE SEQUENCE</scope>
    <source>
        <strain evidence="2">ATCC 39006</strain>
    </source>
</reference>
<accession>A0A2I5T5D1</accession>
<evidence type="ECO:0000313" key="1">
    <source>
        <dbReference type="EMBL" id="AUG99777.1"/>
    </source>
</evidence>
<dbReference type="OrthoDB" id="5953307at2"/>
<reference evidence="2" key="2">
    <citation type="submission" date="2013-09" db="EMBL/GenBank/DDBJ databases">
        <authorList>
            <person name="Wang G."/>
            <person name="Yang Y."/>
            <person name="Su Y."/>
        </authorList>
    </citation>
    <scope>NUCLEOTIDE SEQUENCE</scope>
    <source>
        <strain evidence="2">ATCC 39006</strain>
    </source>
</reference>
<reference evidence="2 3" key="1">
    <citation type="journal article" date="2013" name="Genome Announc.">
        <title>Draft genome sequence of Serratia sp. strain ATCC 39006, a model bacterium for analysis of the biosynthesis and regulation of prodigiosin, a carbapenem, and gas vesicles.</title>
        <authorList>
            <person name="Fineran P.C."/>
            <person name="Iglesias Cans M.C."/>
            <person name="Ramsay J.P."/>
            <person name="Wilf N.M."/>
            <person name="Cossyleon D."/>
            <person name="McNeil M.B."/>
            <person name="Williamson N.R."/>
            <person name="Monson R.E."/>
            <person name="Becher S.A."/>
            <person name="Stanton J.A."/>
            <person name="Brugger K."/>
            <person name="Brown S.D."/>
            <person name="Salmond G.P."/>
        </authorList>
    </citation>
    <scope>NUCLEOTIDE SEQUENCE [LARGE SCALE GENOMIC DNA]</scope>
    <source>
        <strain evidence="2">ATCC 39006</strain>
        <strain evidence="3">ATCC 39006 / SC 11482</strain>
    </source>
</reference>
<evidence type="ECO:0000313" key="3">
    <source>
        <dbReference type="Proteomes" id="UP000017700"/>
    </source>
</evidence>
<protein>
    <submittedName>
        <fullName evidence="2">DUF1203 domain-containing protein</fullName>
    </submittedName>
</protein>
<dbReference type="RefSeq" id="WP_021017381.1">
    <property type="nucleotide sequence ID" value="NZ_CP025084.1"/>
</dbReference>
<dbReference type="PIRSF" id="PIRSF034110">
    <property type="entry name" value="DUF1203"/>
    <property type="match status" value="1"/>
</dbReference>
<gene>
    <name evidence="1" type="ORF">CWC46_08055</name>
    <name evidence="2" type="ORF">Ser39006_008060</name>
</gene>
<dbReference type="KEGG" id="serq:CWC46_08055"/>
<dbReference type="EMBL" id="CP025084">
    <property type="protein sequence ID" value="AUH04096.1"/>
    <property type="molecule type" value="Genomic_DNA"/>
</dbReference>
<dbReference type="InterPro" id="IPR009593">
    <property type="entry name" value="DUF1203"/>
</dbReference>
<keyword evidence="3" id="KW-1185">Reference proteome</keyword>
<dbReference type="EMBL" id="CP025085">
    <property type="protein sequence ID" value="AUG99777.1"/>
    <property type="molecule type" value="Genomic_DNA"/>
</dbReference>
<evidence type="ECO:0000313" key="4">
    <source>
        <dbReference type="Proteomes" id="UP000233778"/>
    </source>
</evidence>
<organism evidence="2 3">
    <name type="scientific">Serratia sp. (strain ATCC 39006)</name>
    <name type="common">Prodigiosinella confusarubida</name>
    <dbReference type="NCBI Taxonomy" id="104623"/>
    <lineage>
        <taxon>Bacteria</taxon>
        <taxon>Pseudomonadati</taxon>
        <taxon>Pseudomonadota</taxon>
        <taxon>Gammaproteobacteria</taxon>
        <taxon>Enterobacterales</taxon>
        <taxon>Pectobacteriaceae</taxon>
        <taxon>Prodigiosinella</taxon>
    </lineage>
</organism>
<dbReference type="AlphaFoldDB" id="A0A2I5T5D1"/>
<name>A0A2I5T5D1_SERS3</name>
<dbReference type="STRING" id="104623.Ser39006_04121"/>
<reference evidence="1 4" key="3">
    <citation type="submission" date="2017-11" db="EMBL/GenBank/DDBJ databases">
        <title>Complete genome sequence of Serratia sp. ATCC 39006 LacA.</title>
        <authorList>
            <person name="Hampton H.G."/>
            <person name="Jackson S.A."/>
            <person name="Jauregui R."/>
            <person name="Poulter G.T.M."/>
            <person name="Salmond G.P.C."/>
            <person name="Fineran P.C."/>
        </authorList>
    </citation>
    <scope>NUCLEOTIDE SEQUENCE [LARGE SCALE GENOMIC DNA]</scope>
    <source>
        <strain evidence="1 4">ATCC 39006</strain>
    </source>
</reference>
<proteinExistence type="predicted"/>
<dbReference type="Pfam" id="PF06718">
    <property type="entry name" value="DUF1203"/>
    <property type="match status" value="1"/>
</dbReference>
<dbReference type="KEGG" id="sera:Ser39006_008060"/>
<dbReference type="Proteomes" id="UP000233778">
    <property type="component" value="Chromosome"/>
</dbReference>